<dbReference type="Pfam" id="PF10022">
    <property type="entry name" value="DUF2264"/>
    <property type="match status" value="1"/>
</dbReference>
<evidence type="ECO:0000259" key="1">
    <source>
        <dbReference type="Pfam" id="PF10022"/>
    </source>
</evidence>
<dbReference type="PANTHER" id="PTHR35339:SF3">
    <property type="entry name" value="DUF2264 DOMAIN-CONTAINING PROTEIN"/>
    <property type="match status" value="1"/>
</dbReference>
<comment type="caution">
    <text evidence="2">The sequence shown here is derived from an EMBL/GenBank/DDBJ whole genome shotgun (WGS) entry which is preliminary data.</text>
</comment>
<evidence type="ECO:0000313" key="2">
    <source>
        <dbReference type="EMBL" id="GGN96359.1"/>
    </source>
</evidence>
<name>A0ABQ2KZK9_9BACL</name>
<reference evidence="3" key="1">
    <citation type="journal article" date="2019" name="Int. J. Syst. Evol. Microbiol.">
        <title>The Global Catalogue of Microorganisms (GCM) 10K type strain sequencing project: providing services to taxonomists for standard genome sequencing and annotation.</title>
        <authorList>
            <consortium name="The Broad Institute Genomics Platform"/>
            <consortium name="The Broad Institute Genome Sequencing Center for Infectious Disease"/>
            <person name="Wu L."/>
            <person name="Ma J."/>
        </authorList>
    </citation>
    <scope>NUCLEOTIDE SEQUENCE [LARGE SCALE GENOMIC DNA]</scope>
    <source>
        <strain evidence="3">CGMCC 1.6964</strain>
    </source>
</reference>
<sequence>MVSGLEQRKYWLDTMLQIGEPVLSALEARKLNERLPIEFHPDRAEYACLEAFGRLVCGMAPWLELEGLQGEEEELRARYERLVLEGIDAAVDPESPDYMNFSGEGQPLVDAAFLAHALIRAPRAIAAQLPDRVRERLIAEFRRTRRTVPFKNNWLLFSAMVEAALDLLGDKDYDRMRIDMALHFHMEWYKGDGMYGDGKDFHWDYYNSFVIQPMLVDLIVRFRQASPVYGEMEKIILARAKRYASVQEHMIAPDGIYPYIGRSITYRFGAFQHLAQASLQHFLEEKIAPAQVRCALTAVIRRIMEAPGTLDEQGWLAPGLYGYQPNLAEGYISVGSLYLCSTVFLPLGLPPEDSFWTDDDARWTSMKIAAGENVGMDFALQGF</sequence>
<dbReference type="PIRSF" id="PIRSF014753">
    <property type="entry name" value="UCP014753"/>
    <property type="match status" value="1"/>
</dbReference>
<dbReference type="Proteomes" id="UP000606653">
    <property type="component" value="Unassembled WGS sequence"/>
</dbReference>
<proteinExistence type="predicted"/>
<protein>
    <recommendedName>
        <fullName evidence="1">DUF2264 domain-containing protein</fullName>
    </recommendedName>
</protein>
<organism evidence="2 3">
    <name type="scientific">Saccharibacillus kuerlensis</name>
    <dbReference type="NCBI Taxonomy" id="459527"/>
    <lineage>
        <taxon>Bacteria</taxon>
        <taxon>Bacillati</taxon>
        <taxon>Bacillota</taxon>
        <taxon>Bacilli</taxon>
        <taxon>Bacillales</taxon>
        <taxon>Paenibacillaceae</taxon>
        <taxon>Saccharibacillus</taxon>
    </lineage>
</organism>
<accession>A0ABQ2KZK9</accession>
<dbReference type="PANTHER" id="PTHR35339">
    <property type="entry name" value="LINALOOL DEHYDRATASE_ISOMERASE DOMAIN-CONTAINING PROTEIN"/>
    <property type="match status" value="1"/>
</dbReference>
<gene>
    <name evidence="2" type="ORF">GCM10010969_13310</name>
</gene>
<dbReference type="InterPro" id="IPR049349">
    <property type="entry name" value="DUF2264_N"/>
</dbReference>
<evidence type="ECO:0000313" key="3">
    <source>
        <dbReference type="Proteomes" id="UP000606653"/>
    </source>
</evidence>
<dbReference type="EMBL" id="BMLN01000003">
    <property type="protein sequence ID" value="GGN96359.1"/>
    <property type="molecule type" value="Genomic_DNA"/>
</dbReference>
<keyword evidence="3" id="KW-1185">Reference proteome</keyword>
<feature type="domain" description="DUF2264" evidence="1">
    <location>
        <begin position="7"/>
        <end position="363"/>
    </location>
</feature>
<dbReference type="RefSeq" id="WP_018975645.1">
    <property type="nucleotide sequence ID" value="NZ_BMLN01000003.1"/>
</dbReference>
<dbReference type="InterPro" id="IPR016624">
    <property type="entry name" value="UCP014753"/>
</dbReference>